<dbReference type="PANTHER" id="PTHR13126">
    <property type="entry name" value="CHAPERONE ATP11"/>
    <property type="match status" value="1"/>
</dbReference>
<evidence type="ECO:0000313" key="6">
    <source>
        <dbReference type="EMBL" id="KAL1793016.1"/>
    </source>
</evidence>
<evidence type="ECO:0000313" key="7">
    <source>
        <dbReference type="Proteomes" id="UP001578633"/>
    </source>
</evidence>
<evidence type="ECO:0000256" key="3">
    <source>
        <dbReference type="ARBA" id="ARBA00022946"/>
    </source>
</evidence>
<keyword evidence="3" id="KW-0809">Transit peptide</keyword>
<comment type="caution">
    <text evidence="6">The sequence shown here is derived from an EMBL/GenBank/DDBJ whole genome shotgun (WGS) entry which is preliminary data.</text>
</comment>
<reference evidence="6 7" key="1">
    <citation type="submission" date="2024-09" db="EMBL/GenBank/DDBJ databases">
        <title>T2T genomes of carrot and Alternaria dauci and their utility for understanding host-pathogen interaction during carrot leaf blight disease.</title>
        <authorList>
            <person name="Liu W."/>
            <person name="Xu S."/>
            <person name="Ou C."/>
            <person name="Liu X."/>
            <person name="Zhuang F."/>
            <person name="Deng X.W."/>
        </authorList>
    </citation>
    <scope>NUCLEOTIDE SEQUENCE [LARGE SCALE GENOMIC DNA]</scope>
    <source>
        <strain evidence="6 7">A2016</strain>
    </source>
</reference>
<feature type="compositionally biased region" description="Pro residues" evidence="5">
    <location>
        <begin position="122"/>
        <end position="143"/>
    </location>
</feature>
<organism evidence="6 7">
    <name type="scientific">Alternaria dauci</name>
    <dbReference type="NCBI Taxonomy" id="48095"/>
    <lineage>
        <taxon>Eukaryota</taxon>
        <taxon>Fungi</taxon>
        <taxon>Dikarya</taxon>
        <taxon>Ascomycota</taxon>
        <taxon>Pezizomycotina</taxon>
        <taxon>Dothideomycetes</taxon>
        <taxon>Pleosporomycetidae</taxon>
        <taxon>Pleosporales</taxon>
        <taxon>Pleosporineae</taxon>
        <taxon>Pleosporaceae</taxon>
        <taxon>Alternaria</taxon>
        <taxon>Alternaria sect. Porri</taxon>
    </lineage>
</organism>
<sequence length="342" mass="38309">MPLRIPTLHHALRQPLVSPRAAQRRFARVQDVRFLVTHDSQERILAKYKDKLEHKAREKGLRGLDELKEQYKDKIEELRKQAIVPGATGPLTPPPSPDTTSTAAAQPQQQQQHQQQHQQPKSPWPSPPPPPAASGSPSAPPPGVKTLNSFLDLDKVKTLPDKEVQALWRLRHAANPQSVHFAVPATTFAHLLRSAKQHPSFVLPVPREMPADASPAAPDQPQTHQAAELHYLQFAHPHVDTTTLMFTTLAEFKLRGEFASPHTTITFHQELAQSHNLVLGQGSVVENRGVSVDDARWLVMCMQKFYVQTEEGKGRSQLLNMFTRGDSAFQVERLIDEAEKIL</sequence>
<evidence type="ECO:0000256" key="4">
    <source>
        <dbReference type="ARBA" id="ARBA00023128"/>
    </source>
</evidence>
<proteinExistence type="inferred from homology"/>
<feature type="region of interest" description="Disordered" evidence="5">
    <location>
        <begin position="83"/>
        <end position="147"/>
    </location>
</feature>
<evidence type="ECO:0000256" key="1">
    <source>
        <dbReference type="ARBA" id="ARBA00004173"/>
    </source>
</evidence>
<evidence type="ECO:0000256" key="5">
    <source>
        <dbReference type="SAM" id="MobiDB-lite"/>
    </source>
</evidence>
<comment type="similarity">
    <text evidence="2">Belongs to the ATP11 family.</text>
</comment>
<gene>
    <name evidence="6" type="ORF">ACET3X_007998</name>
</gene>
<dbReference type="PANTHER" id="PTHR13126:SF0">
    <property type="entry name" value="ATP SYNTHASE MITOCHONDRIAL F1 COMPLEX ASSEMBLY FACTOR 1"/>
    <property type="match status" value="1"/>
</dbReference>
<feature type="compositionally biased region" description="Low complexity" evidence="5">
    <location>
        <begin position="98"/>
        <end position="121"/>
    </location>
</feature>
<dbReference type="Pfam" id="PF06644">
    <property type="entry name" value="ATP11"/>
    <property type="match status" value="1"/>
</dbReference>
<keyword evidence="4" id="KW-0496">Mitochondrion</keyword>
<accession>A0ABR3U932</accession>
<dbReference type="RefSeq" id="XP_069303600.1">
    <property type="nucleotide sequence ID" value="XM_069454362.1"/>
</dbReference>
<keyword evidence="7" id="KW-1185">Reference proteome</keyword>
<evidence type="ECO:0000256" key="2">
    <source>
        <dbReference type="ARBA" id="ARBA00009116"/>
    </source>
</evidence>
<protein>
    <recommendedName>
        <fullName evidence="8">ATP11-domain-containing protein</fullName>
    </recommendedName>
</protein>
<dbReference type="GeneID" id="96088320"/>
<evidence type="ECO:0008006" key="8">
    <source>
        <dbReference type="Google" id="ProtNLM"/>
    </source>
</evidence>
<dbReference type="Proteomes" id="UP001578633">
    <property type="component" value="Chromosome 8"/>
</dbReference>
<dbReference type="InterPro" id="IPR010591">
    <property type="entry name" value="ATP11"/>
</dbReference>
<comment type="subcellular location">
    <subcellularLocation>
        <location evidence="1">Mitochondrion</location>
    </subcellularLocation>
</comment>
<dbReference type="EMBL" id="JBHGVX010000008">
    <property type="protein sequence ID" value="KAL1793016.1"/>
    <property type="molecule type" value="Genomic_DNA"/>
</dbReference>
<name>A0ABR3U932_9PLEO</name>